<dbReference type="Pfam" id="PF00201">
    <property type="entry name" value="UDPGT"/>
    <property type="match status" value="1"/>
</dbReference>
<keyword evidence="4" id="KW-1185">Reference proteome</keyword>
<keyword evidence="2" id="KW-0808">Transferase</keyword>
<evidence type="ECO:0000313" key="3">
    <source>
        <dbReference type="EMBL" id="GJJ12796.1"/>
    </source>
</evidence>
<dbReference type="InterPro" id="IPR002213">
    <property type="entry name" value="UDP_glucos_trans"/>
</dbReference>
<comment type="caution">
    <text evidence="3">The sequence shown here is derived from an EMBL/GenBank/DDBJ whole genome shotgun (WGS) entry which is preliminary data.</text>
</comment>
<dbReference type="Gene3D" id="3.40.50.2000">
    <property type="entry name" value="Glycogen Phosphorylase B"/>
    <property type="match status" value="2"/>
</dbReference>
<proteinExistence type="inferred from homology"/>
<gene>
    <name evidence="3" type="ORF">Clacol_007041</name>
</gene>
<dbReference type="AlphaFoldDB" id="A0AAV5ADT8"/>
<organism evidence="3 4">
    <name type="scientific">Clathrus columnatus</name>
    <dbReference type="NCBI Taxonomy" id="1419009"/>
    <lineage>
        <taxon>Eukaryota</taxon>
        <taxon>Fungi</taxon>
        <taxon>Dikarya</taxon>
        <taxon>Basidiomycota</taxon>
        <taxon>Agaricomycotina</taxon>
        <taxon>Agaricomycetes</taxon>
        <taxon>Phallomycetidae</taxon>
        <taxon>Phallales</taxon>
        <taxon>Clathraceae</taxon>
        <taxon>Clathrus</taxon>
    </lineage>
</organism>
<reference evidence="3" key="1">
    <citation type="submission" date="2021-10" db="EMBL/GenBank/DDBJ databases">
        <title>De novo Genome Assembly of Clathrus columnatus (Basidiomycota, Fungi) Using Illumina and Nanopore Sequence Data.</title>
        <authorList>
            <person name="Ogiso-Tanaka E."/>
            <person name="Itagaki H."/>
            <person name="Hosoya T."/>
            <person name="Hosaka K."/>
        </authorList>
    </citation>
    <scope>NUCLEOTIDE SEQUENCE</scope>
    <source>
        <strain evidence="3">MO-923</strain>
    </source>
</reference>
<dbReference type="GO" id="GO:0035251">
    <property type="term" value="F:UDP-glucosyltransferase activity"/>
    <property type="evidence" value="ECO:0007669"/>
    <property type="project" value="TreeGrafter"/>
</dbReference>
<sequence length="350" mass="39510">MLFIVGPEELGGKGDVATKAELLAKKTGRNIDEIYVEVILFMPAKGQVTELVGLPKVYDYECHIKLTDCNGIVTTSTHLYEPESNDAFKAYYERSGRSYYVVGPLALTSTDQLSRERSSDRDAVKKFLDRMLQGRGERSVIYVSFGSAYWPLNVEASWKVLEIIQEKQIPMILVHNEEYGRPPIPESLRAKLEAADSILISTWAPQNLVLGHRTHLFGLKKATAWFLTHCGQNSVLESLSHGIPMIAWPVDADQPINAMYIGDLKHKVGYELLEVLQRDGSKPLYRGYTPSGALDAVEKEFTMVLQNAFECDGAEKRRNAEGFKQKLSRLWNEDGDARVESRRFIQDYLS</sequence>
<evidence type="ECO:0000313" key="4">
    <source>
        <dbReference type="Proteomes" id="UP001050691"/>
    </source>
</evidence>
<evidence type="ECO:0000256" key="1">
    <source>
        <dbReference type="ARBA" id="ARBA00009995"/>
    </source>
</evidence>
<name>A0AAV5ADT8_9AGAM</name>
<evidence type="ECO:0000256" key="2">
    <source>
        <dbReference type="ARBA" id="ARBA00022679"/>
    </source>
</evidence>
<dbReference type="PANTHER" id="PTHR48047">
    <property type="entry name" value="GLYCOSYLTRANSFERASE"/>
    <property type="match status" value="1"/>
</dbReference>
<dbReference type="CDD" id="cd03784">
    <property type="entry name" value="GT1_Gtf-like"/>
    <property type="match status" value="1"/>
</dbReference>
<dbReference type="Proteomes" id="UP001050691">
    <property type="component" value="Unassembled WGS sequence"/>
</dbReference>
<dbReference type="EMBL" id="BPWL01000008">
    <property type="protein sequence ID" value="GJJ12796.1"/>
    <property type="molecule type" value="Genomic_DNA"/>
</dbReference>
<accession>A0AAV5ADT8</accession>
<protein>
    <submittedName>
        <fullName evidence="3">Uncharacterized protein</fullName>
    </submittedName>
</protein>
<comment type="similarity">
    <text evidence="1">Belongs to the UDP-glycosyltransferase family.</text>
</comment>
<dbReference type="SUPFAM" id="SSF53756">
    <property type="entry name" value="UDP-Glycosyltransferase/glycogen phosphorylase"/>
    <property type="match status" value="1"/>
</dbReference>